<evidence type="ECO:0000313" key="3">
    <source>
        <dbReference type="Proteomes" id="UP000813461"/>
    </source>
</evidence>
<keyword evidence="1" id="KW-1133">Transmembrane helix</keyword>
<dbReference type="Proteomes" id="UP000813461">
    <property type="component" value="Unassembled WGS sequence"/>
</dbReference>
<name>A0A8K0R1L0_9PLEO</name>
<comment type="caution">
    <text evidence="2">The sequence shown here is derived from an EMBL/GenBank/DDBJ whole genome shotgun (WGS) entry which is preliminary data.</text>
</comment>
<organism evidence="2 3">
    <name type="scientific">Paraphoma chrysanthemicola</name>
    <dbReference type="NCBI Taxonomy" id="798071"/>
    <lineage>
        <taxon>Eukaryota</taxon>
        <taxon>Fungi</taxon>
        <taxon>Dikarya</taxon>
        <taxon>Ascomycota</taxon>
        <taxon>Pezizomycotina</taxon>
        <taxon>Dothideomycetes</taxon>
        <taxon>Pleosporomycetidae</taxon>
        <taxon>Pleosporales</taxon>
        <taxon>Pleosporineae</taxon>
        <taxon>Phaeosphaeriaceae</taxon>
        <taxon>Paraphoma</taxon>
    </lineage>
</organism>
<dbReference type="AlphaFoldDB" id="A0A8K0R1L0"/>
<reference evidence="2" key="1">
    <citation type="journal article" date="2021" name="Nat. Commun.">
        <title>Genetic determinants of endophytism in the Arabidopsis root mycobiome.</title>
        <authorList>
            <person name="Mesny F."/>
            <person name="Miyauchi S."/>
            <person name="Thiergart T."/>
            <person name="Pickel B."/>
            <person name="Atanasova L."/>
            <person name="Karlsson M."/>
            <person name="Huettel B."/>
            <person name="Barry K.W."/>
            <person name="Haridas S."/>
            <person name="Chen C."/>
            <person name="Bauer D."/>
            <person name="Andreopoulos W."/>
            <person name="Pangilinan J."/>
            <person name="LaButti K."/>
            <person name="Riley R."/>
            <person name="Lipzen A."/>
            <person name="Clum A."/>
            <person name="Drula E."/>
            <person name="Henrissat B."/>
            <person name="Kohler A."/>
            <person name="Grigoriev I.V."/>
            <person name="Martin F.M."/>
            <person name="Hacquard S."/>
        </authorList>
    </citation>
    <scope>NUCLEOTIDE SEQUENCE</scope>
    <source>
        <strain evidence="2">MPI-SDFR-AT-0120</strain>
    </source>
</reference>
<evidence type="ECO:0000256" key="1">
    <source>
        <dbReference type="SAM" id="Phobius"/>
    </source>
</evidence>
<sequence length="106" mass="12692">MSKKLAQDFSYEDVRKPELRYIITKKSSTLVYRNSITKKEPIIRKILVLVHVEEVEREVIVLVIVSYLFLNYLYNSYFLTRDTNTLSLRTRKPTIDLKVILLDLYY</sequence>
<gene>
    <name evidence="2" type="ORF">FB567DRAFT_551069</name>
</gene>
<keyword evidence="1" id="KW-0812">Transmembrane</keyword>
<keyword evidence="3" id="KW-1185">Reference proteome</keyword>
<protein>
    <submittedName>
        <fullName evidence="2">Uncharacterized protein</fullName>
    </submittedName>
</protein>
<keyword evidence="1" id="KW-0472">Membrane</keyword>
<feature type="transmembrane region" description="Helical" evidence="1">
    <location>
        <begin position="59"/>
        <end position="79"/>
    </location>
</feature>
<proteinExistence type="predicted"/>
<dbReference type="EMBL" id="JAGMVJ010000014">
    <property type="protein sequence ID" value="KAH7082071.1"/>
    <property type="molecule type" value="Genomic_DNA"/>
</dbReference>
<evidence type="ECO:0000313" key="2">
    <source>
        <dbReference type="EMBL" id="KAH7082071.1"/>
    </source>
</evidence>
<accession>A0A8K0R1L0</accession>